<evidence type="ECO:0000313" key="5">
    <source>
        <dbReference type="EMBL" id="MCS0634729.1"/>
    </source>
</evidence>
<sequence length="167" mass="17710">MNKPAVSSSASSSPPAEAADAAFEPSTGYLVWQLGRALGAQLERALRALDLTLAQHNALQHAVHRPGVTSADSARRTGVTAQSMGTAVTDLVERGLLERRPHPTNRRMLGLHPTPAGTLLAAHAQTVVENVNAEALAVLTPPEQATTHRFLHRLVAHLNPDALRPPS</sequence>
<dbReference type="RefSeq" id="WP_258785369.1">
    <property type="nucleotide sequence ID" value="NZ_JANUGQ010000002.1"/>
</dbReference>
<evidence type="ECO:0000256" key="3">
    <source>
        <dbReference type="ARBA" id="ARBA00023163"/>
    </source>
</evidence>
<dbReference type="PANTHER" id="PTHR33164:SF43">
    <property type="entry name" value="HTH-TYPE TRANSCRIPTIONAL REPRESSOR YETL"/>
    <property type="match status" value="1"/>
</dbReference>
<reference evidence="5" key="1">
    <citation type="submission" date="2022-08" db="EMBL/GenBank/DDBJ databases">
        <authorList>
            <person name="Somphong A."/>
            <person name="Phongsopitanun W."/>
        </authorList>
    </citation>
    <scope>NUCLEOTIDE SEQUENCE</scope>
    <source>
        <strain evidence="5">LP05-1</strain>
    </source>
</reference>
<dbReference type="SUPFAM" id="SSF46785">
    <property type="entry name" value="Winged helix' DNA-binding domain"/>
    <property type="match status" value="1"/>
</dbReference>
<dbReference type="Gene3D" id="1.10.10.10">
    <property type="entry name" value="Winged helix-like DNA-binding domain superfamily/Winged helix DNA-binding domain"/>
    <property type="match status" value="1"/>
</dbReference>
<dbReference type="EMBL" id="JANUGQ010000002">
    <property type="protein sequence ID" value="MCS0634729.1"/>
    <property type="molecule type" value="Genomic_DNA"/>
</dbReference>
<dbReference type="Pfam" id="PF12802">
    <property type="entry name" value="MarR_2"/>
    <property type="match status" value="1"/>
</dbReference>
<dbReference type="InterPro" id="IPR039422">
    <property type="entry name" value="MarR/SlyA-like"/>
</dbReference>
<dbReference type="Proteomes" id="UP001431313">
    <property type="component" value="Unassembled WGS sequence"/>
</dbReference>
<evidence type="ECO:0000259" key="4">
    <source>
        <dbReference type="PROSITE" id="PS50995"/>
    </source>
</evidence>
<comment type="caution">
    <text evidence="5">The sequence shown here is derived from an EMBL/GenBank/DDBJ whole genome shotgun (WGS) entry which is preliminary data.</text>
</comment>
<accession>A0ABT2CDN1</accession>
<keyword evidence="3" id="KW-0804">Transcription</keyword>
<evidence type="ECO:0000256" key="2">
    <source>
        <dbReference type="ARBA" id="ARBA00023125"/>
    </source>
</evidence>
<dbReference type="PROSITE" id="PS50995">
    <property type="entry name" value="HTH_MARR_2"/>
    <property type="match status" value="1"/>
</dbReference>
<dbReference type="SMART" id="SM00347">
    <property type="entry name" value="HTH_MARR"/>
    <property type="match status" value="1"/>
</dbReference>
<protein>
    <submittedName>
        <fullName evidence="5">MarR family transcriptional regulator</fullName>
    </submittedName>
</protein>
<organism evidence="5 6">
    <name type="scientific">Streptomyces pyxinae</name>
    <dbReference type="NCBI Taxonomy" id="2970734"/>
    <lineage>
        <taxon>Bacteria</taxon>
        <taxon>Bacillati</taxon>
        <taxon>Actinomycetota</taxon>
        <taxon>Actinomycetes</taxon>
        <taxon>Kitasatosporales</taxon>
        <taxon>Streptomycetaceae</taxon>
        <taxon>Streptomyces</taxon>
    </lineage>
</organism>
<dbReference type="InterPro" id="IPR000835">
    <property type="entry name" value="HTH_MarR-typ"/>
</dbReference>
<evidence type="ECO:0000256" key="1">
    <source>
        <dbReference type="ARBA" id="ARBA00023015"/>
    </source>
</evidence>
<keyword evidence="2" id="KW-0238">DNA-binding</keyword>
<dbReference type="PANTHER" id="PTHR33164">
    <property type="entry name" value="TRANSCRIPTIONAL REGULATOR, MARR FAMILY"/>
    <property type="match status" value="1"/>
</dbReference>
<gene>
    <name evidence="5" type="ORF">NX801_03445</name>
</gene>
<name>A0ABT2CDN1_9ACTN</name>
<dbReference type="InterPro" id="IPR036388">
    <property type="entry name" value="WH-like_DNA-bd_sf"/>
</dbReference>
<proteinExistence type="predicted"/>
<dbReference type="PROSITE" id="PS01117">
    <property type="entry name" value="HTH_MARR_1"/>
    <property type="match status" value="1"/>
</dbReference>
<feature type="domain" description="HTH marR-type" evidence="4">
    <location>
        <begin position="24"/>
        <end position="156"/>
    </location>
</feature>
<keyword evidence="6" id="KW-1185">Reference proteome</keyword>
<dbReference type="InterPro" id="IPR036390">
    <property type="entry name" value="WH_DNA-bd_sf"/>
</dbReference>
<dbReference type="InterPro" id="IPR023187">
    <property type="entry name" value="Tscrpt_reg_MarR-type_CS"/>
</dbReference>
<evidence type="ECO:0000313" key="6">
    <source>
        <dbReference type="Proteomes" id="UP001431313"/>
    </source>
</evidence>
<keyword evidence="1" id="KW-0805">Transcription regulation</keyword>